<proteinExistence type="predicted"/>
<feature type="chain" id="PRO_5016135889" evidence="1">
    <location>
        <begin position="24"/>
        <end position="59"/>
    </location>
</feature>
<comment type="caution">
    <text evidence="2">The sequence shown here is derived from an EMBL/GenBank/DDBJ whole genome shotgun (WGS) entry which is preliminary data.</text>
</comment>
<dbReference type="GeneID" id="60255548"/>
<protein>
    <submittedName>
        <fullName evidence="2">Uncharacterized protein</fullName>
    </submittedName>
</protein>
<reference evidence="2 3" key="1">
    <citation type="submission" date="2018-05" db="EMBL/GenBank/DDBJ databases">
        <title>Genomic Encyclopedia of Type Strains, Phase IV (KMG-IV): sequencing the most valuable type-strain genomes for metagenomic binning, comparative biology and taxonomic classification.</title>
        <authorList>
            <person name="Goeker M."/>
        </authorList>
    </citation>
    <scope>NUCLEOTIDE SEQUENCE [LARGE SCALE GENOMIC DNA]</scope>
    <source>
        <strain evidence="2 3">DSM 7229</strain>
    </source>
</reference>
<dbReference type="Proteomes" id="UP000245655">
    <property type="component" value="Unassembled WGS sequence"/>
</dbReference>
<keyword evidence="3" id="KW-1185">Reference proteome</keyword>
<feature type="signal peptide" evidence="1">
    <location>
        <begin position="1"/>
        <end position="23"/>
    </location>
</feature>
<evidence type="ECO:0000313" key="2">
    <source>
        <dbReference type="EMBL" id="PWK10101.1"/>
    </source>
</evidence>
<evidence type="ECO:0000313" key="3">
    <source>
        <dbReference type="Proteomes" id="UP000245655"/>
    </source>
</evidence>
<evidence type="ECO:0000256" key="1">
    <source>
        <dbReference type="SAM" id="SignalP"/>
    </source>
</evidence>
<gene>
    <name evidence="2" type="ORF">C8D84_1108</name>
</gene>
<name>A0A2V1ZQV2_PSYIM</name>
<dbReference type="EMBL" id="QGGM01000010">
    <property type="protein sequence ID" value="PWK10101.1"/>
    <property type="molecule type" value="Genomic_DNA"/>
</dbReference>
<dbReference type="RefSeq" id="WP_087814632.1">
    <property type="nucleotide sequence ID" value="NZ_CAJGZY010000004.1"/>
</dbReference>
<keyword evidence="1" id="KW-0732">Signal</keyword>
<sequence length="59" mass="6241">MKSIILSLIACVFIIAPISQAQAKNTPCSGKMGGVSHCSKDGKFVCKNGKISQSKQVCR</sequence>
<organism evidence="2 3">
    <name type="scientific">Psychrobacter immobilis</name>
    <dbReference type="NCBI Taxonomy" id="498"/>
    <lineage>
        <taxon>Bacteria</taxon>
        <taxon>Pseudomonadati</taxon>
        <taxon>Pseudomonadota</taxon>
        <taxon>Gammaproteobacteria</taxon>
        <taxon>Moraxellales</taxon>
        <taxon>Moraxellaceae</taxon>
        <taxon>Psychrobacter</taxon>
    </lineage>
</organism>
<accession>A0A2V1ZQV2</accession>
<dbReference type="AlphaFoldDB" id="A0A2V1ZQV2"/>